<keyword evidence="1" id="KW-0596">Phosphopantetheine</keyword>
<evidence type="ECO:0000313" key="5">
    <source>
        <dbReference type="Proteomes" id="UP000831113"/>
    </source>
</evidence>
<dbReference type="RefSeq" id="WP_243801433.1">
    <property type="nucleotide sequence ID" value="NZ_CP094669.1"/>
</dbReference>
<dbReference type="Gene3D" id="3.30.559.10">
    <property type="entry name" value="Chloramphenicol acetyltransferase-like domain"/>
    <property type="match status" value="1"/>
</dbReference>
<dbReference type="PANTHER" id="PTHR45527">
    <property type="entry name" value="NONRIBOSOMAL PEPTIDE SYNTHETASE"/>
    <property type="match status" value="1"/>
</dbReference>
<dbReference type="SUPFAM" id="SSF47336">
    <property type="entry name" value="ACP-like"/>
    <property type="match status" value="1"/>
</dbReference>
<dbReference type="EMBL" id="CP094669">
    <property type="protein sequence ID" value="UOG76481.1"/>
    <property type="molecule type" value="Genomic_DNA"/>
</dbReference>
<protein>
    <submittedName>
        <fullName evidence="4">Amino acid adenylation domain-containing protein</fullName>
    </submittedName>
</protein>
<name>A0ABY4D5J7_9BACT</name>
<dbReference type="Gene3D" id="1.10.1200.10">
    <property type="entry name" value="ACP-like"/>
    <property type="match status" value="1"/>
</dbReference>
<dbReference type="NCBIfam" id="TIGR01733">
    <property type="entry name" value="AA-adenyl-dom"/>
    <property type="match status" value="1"/>
</dbReference>
<dbReference type="Pfam" id="PF00501">
    <property type="entry name" value="AMP-binding"/>
    <property type="match status" value="1"/>
</dbReference>
<keyword evidence="5" id="KW-1185">Reference proteome</keyword>
<dbReference type="Pfam" id="PF00550">
    <property type="entry name" value="PP-binding"/>
    <property type="match status" value="1"/>
</dbReference>
<proteinExistence type="predicted"/>
<dbReference type="InterPro" id="IPR020806">
    <property type="entry name" value="PKS_PP-bd"/>
</dbReference>
<dbReference type="Pfam" id="PF00975">
    <property type="entry name" value="Thioesterase"/>
    <property type="match status" value="1"/>
</dbReference>
<dbReference type="InterPro" id="IPR001031">
    <property type="entry name" value="Thioesterase"/>
</dbReference>
<sequence length="1345" mass="148301">MLTDIQAPQRTAGSQALAVDFDPFMEPEITRLVPITDPQAEIWLASLLGGDDANRAYNQSLSVRFTGPLNQAAMQQALQQTVNRHEALRSVFSANGKHMCVFATVATDLAYQDIASLPAAEQTRVVSNFIEQDAQHVFDLVHGPLLKASLLRLGSEEHQLVLTVHHIVCDGWSLGILLQDVGKLYSFYSQGLRPVLPPASEFSTYAHEQALFRSSEEYAQIEQFWIQQYHDSVPVLELPTDFPRPAFRTYQGTRLDFPLSSTLVAKLKKVGVEAGCSFVTTLLASFELLLHRLTGQETVVVGLPAAGQPTTGSQHLIGHCVNLLPLKSHFGPEDTFQGFLQQRRAYLLDAYDHQGLTFGSLLKNINVARDASRIPLVPVVFNVDMGLANGVAFHQLRYEVRTNPRAYETFDLFLNASGSENHVVLEWSYNTALFTETRIGRMMAEFELLLQEVTTAPSQKKVQRESYSANKVPTAYSLLNDTTVDYPKGISLPALIANQVVAAPHKTAIKFRSATLSYSDLHTKSNQLAHFFLQKGIKSGDIIGVALDRSLELVVTLLAVIKCGAAYLPLDPTYPDDRLEFMLRDSAARLLVSSKEVSGTVLTAGAETYRIEDALLEASQHPTSAVLTVIPDEAVLYVLYTSGSTGLPKGVQVKHHSMVNLLRSIKEAINVSTDDKLLAITTISFDIAGLELFLPLISGATVVLAETHATKDGQLLLQLVEEEAVTILQGTPSTWRMMLDAGWIEPYPLQAISGGEALSNELAERLASRCKALWNMYGPTETTIYSSVKQVTAPTQVITIGKPIANTQFYILDESGSLVAPGTAGELYIAGTGVANGYLNRPELNRERFIANPFSPDVASKLYRTGDLAKLIDTGEIQYLGRADQQIKVRGYRIEPGEIEYLLTSISEIKEAVVVAKEDSYGLTRLRAYIVLAVATQHQDAGISIWRKVLADKLPAYMIPNDFIVVESIPRTLNGKVDRNALLQVAAPTPRHTTVEHGEPRTDVEQMVVAIWKKYLQLDTISIFDDFFTIGGHSLIAVQVMAHLEKETGKKLPLATLFESSTVEKLAAVLQLDSKFITWNSLVPIRPHGTKTPLYIVHGGGLNVLLFNALAKNMAPDQPVYGLQAQGLNGIDEPHDSVEAMAAHYIAAIQAQNPNGPYALAGYSFGGIIAFEMAKQLQAAGKPVETLAMFDTYADQPKQFKSGVANSIKHIASSVKRLAYNFVLLYKNPKDTMAYKWEALGRLADRFKYDKVKHYEITYGYPHKMGEAQSTAANTYQIVPQQVKIDLFRAKEKTYYMDDFVYLGWKEFALGGIDIHEVPGDHNYMFAPPNDVEAGRVLQAALDRV</sequence>
<dbReference type="Gene3D" id="3.30.300.30">
    <property type="match status" value="1"/>
</dbReference>
<dbReference type="Gene3D" id="3.30.559.30">
    <property type="entry name" value="Nonribosomal peptide synthetase, condensation domain"/>
    <property type="match status" value="1"/>
</dbReference>
<dbReference type="Pfam" id="PF00668">
    <property type="entry name" value="Condensation"/>
    <property type="match status" value="1"/>
</dbReference>
<dbReference type="SUPFAM" id="SSF56801">
    <property type="entry name" value="Acetyl-CoA synthetase-like"/>
    <property type="match status" value="1"/>
</dbReference>
<dbReference type="CDD" id="cd19531">
    <property type="entry name" value="LCL_NRPS-like"/>
    <property type="match status" value="1"/>
</dbReference>
<dbReference type="InterPro" id="IPR009081">
    <property type="entry name" value="PP-bd_ACP"/>
</dbReference>
<feature type="domain" description="Carrier" evidence="3">
    <location>
        <begin position="999"/>
        <end position="1074"/>
    </location>
</feature>
<dbReference type="InterPro" id="IPR001242">
    <property type="entry name" value="Condensation_dom"/>
</dbReference>
<dbReference type="PROSITE" id="PS00455">
    <property type="entry name" value="AMP_BINDING"/>
    <property type="match status" value="1"/>
</dbReference>
<evidence type="ECO:0000256" key="1">
    <source>
        <dbReference type="ARBA" id="ARBA00022450"/>
    </source>
</evidence>
<dbReference type="InterPro" id="IPR036736">
    <property type="entry name" value="ACP-like_sf"/>
</dbReference>
<keyword evidence="2" id="KW-0597">Phosphoprotein</keyword>
<dbReference type="InterPro" id="IPR025110">
    <property type="entry name" value="AMP-bd_C"/>
</dbReference>
<dbReference type="InterPro" id="IPR020845">
    <property type="entry name" value="AMP-binding_CS"/>
</dbReference>
<evidence type="ECO:0000259" key="3">
    <source>
        <dbReference type="PROSITE" id="PS50075"/>
    </source>
</evidence>
<organism evidence="4 5">
    <name type="scientific">Hymenobacter tibetensis</name>
    <dbReference type="NCBI Taxonomy" id="497967"/>
    <lineage>
        <taxon>Bacteria</taxon>
        <taxon>Pseudomonadati</taxon>
        <taxon>Bacteroidota</taxon>
        <taxon>Cytophagia</taxon>
        <taxon>Cytophagales</taxon>
        <taxon>Hymenobacteraceae</taxon>
        <taxon>Hymenobacter</taxon>
    </lineage>
</organism>
<dbReference type="PROSITE" id="PS50075">
    <property type="entry name" value="CARRIER"/>
    <property type="match status" value="1"/>
</dbReference>
<evidence type="ECO:0000313" key="4">
    <source>
        <dbReference type="EMBL" id="UOG76481.1"/>
    </source>
</evidence>
<accession>A0ABY4D5J7</accession>
<dbReference type="SMART" id="SM00823">
    <property type="entry name" value="PKS_PP"/>
    <property type="match status" value="1"/>
</dbReference>
<gene>
    <name evidence="4" type="ORF">MTX78_07745</name>
</gene>
<dbReference type="Pfam" id="PF13193">
    <property type="entry name" value="AMP-binding_C"/>
    <property type="match status" value="1"/>
</dbReference>
<evidence type="ECO:0000256" key="2">
    <source>
        <dbReference type="ARBA" id="ARBA00022553"/>
    </source>
</evidence>
<dbReference type="InterPro" id="IPR045851">
    <property type="entry name" value="AMP-bd_C_sf"/>
</dbReference>
<dbReference type="InterPro" id="IPR023213">
    <property type="entry name" value="CAT-like_dom_sf"/>
</dbReference>
<dbReference type="Gene3D" id="3.40.50.980">
    <property type="match status" value="2"/>
</dbReference>
<dbReference type="InterPro" id="IPR029058">
    <property type="entry name" value="AB_hydrolase_fold"/>
</dbReference>
<dbReference type="Proteomes" id="UP000831113">
    <property type="component" value="Chromosome"/>
</dbReference>
<dbReference type="SUPFAM" id="SSF52777">
    <property type="entry name" value="CoA-dependent acyltransferases"/>
    <property type="match status" value="2"/>
</dbReference>
<dbReference type="Gene3D" id="2.30.38.10">
    <property type="entry name" value="Luciferase, Domain 3"/>
    <property type="match status" value="1"/>
</dbReference>
<dbReference type="SUPFAM" id="SSF53474">
    <property type="entry name" value="alpha/beta-Hydrolases"/>
    <property type="match status" value="1"/>
</dbReference>
<dbReference type="Gene3D" id="3.40.50.1820">
    <property type="entry name" value="alpha/beta hydrolase"/>
    <property type="match status" value="1"/>
</dbReference>
<dbReference type="InterPro" id="IPR000873">
    <property type="entry name" value="AMP-dep_synth/lig_dom"/>
</dbReference>
<reference evidence="4 5" key="1">
    <citation type="submission" date="2022-03" db="EMBL/GenBank/DDBJ databases">
        <title>Hymenobactersp. isolated from the air.</title>
        <authorList>
            <person name="Won M."/>
            <person name="Kwon S.-W."/>
        </authorList>
    </citation>
    <scope>NUCLEOTIDE SEQUENCE [LARGE SCALE GENOMIC DNA]</scope>
    <source>
        <strain evidence="4 5">KACC 21982</strain>
    </source>
</reference>
<dbReference type="PANTHER" id="PTHR45527:SF1">
    <property type="entry name" value="FATTY ACID SYNTHASE"/>
    <property type="match status" value="1"/>
</dbReference>
<dbReference type="InterPro" id="IPR010071">
    <property type="entry name" value="AA_adenyl_dom"/>
</dbReference>